<dbReference type="EMBL" id="VOHK01000008">
    <property type="protein sequence ID" value="TWT17824.1"/>
    <property type="molecule type" value="Genomic_DNA"/>
</dbReference>
<accession>A0A5C5TVM9</accession>
<feature type="transmembrane region" description="Helical" evidence="1">
    <location>
        <begin position="38"/>
        <end position="57"/>
    </location>
</feature>
<organism evidence="2 3">
    <name type="scientific">Luteimonas marina</name>
    <dbReference type="NCBI Taxonomy" id="488485"/>
    <lineage>
        <taxon>Bacteria</taxon>
        <taxon>Pseudomonadati</taxon>
        <taxon>Pseudomonadota</taxon>
        <taxon>Gammaproteobacteria</taxon>
        <taxon>Lysobacterales</taxon>
        <taxon>Lysobacteraceae</taxon>
        <taxon>Luteimonas</taxon>
    </lineage>
</organism>
<name>A0A5C5TVM9_9GAMM</name>
<keyword evidence="1" id="KW-1133">Transmembrane helix</keyword>
<sequence>MNAQAIVAIVLALAALVAGVRVLLAARRDPRRPRAWRTLALVLLQPLLAGTLYLTLFPPPQPVRAGVMTVLTEGAAPPSQSAGAQGDVVLALPEAPRVAGVERVPDLGTALRRHPGTTHIRVLGAGLVARDRDAAERVAVEYVAPEPPRGLVRLDTPRRPGQGDAVAIAGNVAGVGGGRVELLDPAGRRIDVVSLDDEGGFSLQALAFAAGPAAFRLRIRDGEGAQVDEVDLPLWIEEAPAPRVLLLAGAPNPETRQLRRWIEDAGLPLQARVSLGGGMRLGDAAPTTEVLARTDLLIADARAWTDLGDGGRARVLDAVRAGMGLLVRADTPLPAGALRALRGEGFAIEGGTALQPWQPAMPRLRDEAALRARSGAGSEDAPFDPALADAAVPALSRRAWRISGPGAIALVAGDATHGAWRAEGEGRIGLWTPVDTFQLALHGRRDLYADLWQPVIAELSRARRSAPPDIASDARAGERTAICGLAGDAVVESPDGRAHPLLVDPATGHRRCAAFWPESAGWHRLLAGDAVHPFHVAAADAMPALRLAQLHESTRALAARSPAQADAGEARRPGPSWPWFLGWLLLAGVAWWLERARVGFAAAAVQHDAAPGMR</sequence>
<dbReference type="Proteomes" id="UP000319980">
    <property type="component" value="Unassembled WGS sequence"/>
</dbReference>
<dbReference type="OrthoDB" id="7199749at2"/>
<gene>
    <name evidence="2" type="ORF">FQY83_16145</name>
</gene>
<feature type="transmembrane region" description="Helical" evidence="1">
    <location>
        <begin position="6"/>
        <end position="26"/>
    </location>
</feature>
<dbReference type="RefSeq" id="WP_146389010.1">
    <property type="nucleotide sequence ID" value="NZ_VOHK01000008.1"/>
</dbReference>
<keyword evidence="2" id="KW-0645">Protease</keyword>
<evidence type="ECO:0000256" key="1">
    <source>
        <dbReference type="SAM" id="Phobius"/>
    </source>
</evidence>
<reference evidence="2 3" key="1">
    <citation type="journal article" date="2008" name="Int. J. Syst. Evol. Microbiol.">
        <title>Luteimonas marina sp. nov., isolated from seawater.</title>
        <authorList>
            <person name="Baik K.S."/>
            <person name="Park S.C."/>
            <person name="Kim M.S."/>
            <person name="Kim E.M."/>
            <person name="Park C."/>
            <person name="Chun J."/>
            <person name="Seong C.N."/>
        </authorList>
    </citation>
    <scope>NUCLEOTIDE SEQUENCE [LARGE SCALE GENOMIC DNA]</scope>
    <source>
        <strain evidence="2 3">FR1330</strain>
    </source>
</reference>
<evidence type="ECO:0000313" key="3">
    <source>
        <dbReference type="Proteomes" id="UP000319980"/>
    </source>
</evidence>
<keyword evidence="1" id="KW-0472">Membrane</keyword>
<dbReference type="AlphaFoldDB" id="A0A5C5TVM9"/>
<keyword evidence="3" id="KW-1185">Reference proteome</keyword>
<dbReference type="GO" id="GO:0004180">
    <property type="term" value="F:carboxypeptidase activity"/>
    <property type="evidence" value="ECO:0007669"/>
    <property type="project" value="UniProtKB-KW"/>
</dbReference>
<keyword evidence="2" id="KW-0378">Hydrolase</keyword>
<keyword evidence="2" id="KW-0121">Carboxypeptidase</keyword>
<evidence type="ECO:0000313" key="2">
    <source>
        <dbReference type="EMBL" id="TWT17824.1"/>
    </source>
</evidence>
<keyword evidence="1" id="KW-0812">Transmembrane</keyword>
<proteinExistence type="predicted"/>
<comment type="caution">
    <text evidence="2">The sequence shown here is derived from an EMBL/GenBank/DDBJ whole genome shotgun (WGS) entry which is preliminary data.</text>
</comment>
<protein>
    <submittedName>
        <fullName evidence="2">Carboxypeptidase regulatory-like domain-containing protein</fullName>
    </submittedName>
</protein>